<reference evidence="2 3" key="1">
    <citation type="submission" date="2018-03" db="EMBL/GenBank/DDBJ databases">
        <title>Genomic Encyclopedia of Archaeal and Bacterial Type Strains, Phase II (KMG-II): from individual species to whole genera.</title>
        <authorList>
            <person name="Goeker M."/>
        </authorList>
    </citation>
    <scope>NUCLEOTIDE SEQUENCE [LARGE SCALE GENOMIC DNA]</scope>
    <source>
        <strain evidence="2 3">DSM 28354</strain>
    </source>
</reference>
<sequence length="198" mass="22145">MTLELVNELGDIQVRVVKDRQPIERVQPLKTADAAPLVAIANVGGYWSTADRPAFAQGNVLTLPKLVKQRPVVVGFYCPCWGRYADPFLTTLIDLAHQVDRAGGQLLVFANEHPRYLPQKALQAPMTLVYDADKIVAQQFGVYAETDPIWDRISGISEDVYIPALYVIDGNQQIRYHFLDENFEGFTDHTTLCNALGQ</sequence>
<accession>A0A2T0T2Q8</accession>
<dbReference type="OrthoDB" id="645652at2"/>
<evidence type="ECO:0000259" key="1">
    <source>
        <dbReference type="PROSITE" id="PS51352"/>
    </source>
</evidence>
<dbReference type="GO" id="GO:0016209">
    <property type="term" value="F:antioxidant activity"/>
    <property type="evidence" value="ECO:0007669"/>
    <property type="project" value="InterPro"/>
</dbReference>
<dbReference type="RefSeq" id="WP_106137573.1">
    <property type="nucleotide sequence ID" value="NZ_PVTE01000007.1"/>
</dbReference>
<evidence type="ECO:0000313" key="2">
    <source>
        <dbReference type="EMBL" id="PRY39931.1"/>
    </source>
</evidence>
<dbReference type="PROSITE" id="PS51352">
    <property type="entry name" value="THIOREDOXIN_2"/>
    <property type="match status" value="1"/>
</dbReference>
<dbReference type="SUPFAM" id="SSF52833">
    <property type="entry name" value="Thioredoxin-like"/>
    <property type="match status" value="1"/>
</dbReference>
<dbReference type="Gene3D" id="3.40.30.10">
    <property type="entry name" value="Glutaredoxin"/>
    <property type="match status" value="1"/>
</dbReference>
<comment type="caution">
    <text evidence="2">The sequence shown here is derived from an EMBL/GenBank/DDBJ whole genome shotgun (WGS) entry which is preliminary data.</text>
</comment>
<feature type="domain" description="Thioredoxin" evidence="1">
    <location>
        <begin position="29"/>
        <end position="198"/>
    </location>
</feature>
<dbReference type="Proteomes" id="UP000238375">
    <property type="component" value="Unassembled WGS sequence"/>
</dbReference>
<proteinExistence type="predicted"/>
<dbReference type="InterPro" id="IPR036249">
    <property type="entry name" value="Thioredoxin-like_sf"/>
</dbReference>
<gene>
    <name evidence="2" type="ORF">CLV58_10724</name>
</gene>
<name>A0A2T0T2Q8_9BACT</name>
<evidence type="ECO:0000313" key="3">
    <source>
        <dbReference type="Proteomes" id="UP000238375"/>
    </source>
</evidence>
<dbReference type="AlphaFoldDB" id="A0A2T0T2Q8"/>
<dbReference type="InterPro" id="IPR000866">
    <property type="entry name" value="AhpC/TSA"/>
</dbReference>
<keyword evidence="3" id="KW-1185">Reference proteome</keyword>
<dbReference type="EMBL" id="PVTE01000007">
    <property type="protein sequence ID" value="PRY39931.1"/>
    <property type="molecule type" value="Genomic_DNA"/>
</dbReference>
<dbReference type="Pfam" id="PF00578">
    <property type="entry name" value="AhpC-TSA"/>
    <property type="match status" value="1"/>
</dbReference>
<protein>
    <submittedName>
        <fullName evidence="2">Peroxiredoxin</fullName>
    </submittedName>
</protein>
<dbReference type="InterPro" id="IPR013766">
    <property type="entry name" value="Thioredoxin_domain"/>
</dbReference>
<organism evidence="2 3">
    <name type="scientific">Spirosoma oryzae</name>
    <dbReference type="NCBI Taxonomy" id="1469603"/>
    <lineage>
        <taxon>Bacteria</taxon>
        <taxon>Pseudomonadati</taxon>
        <taxon>Bacteroidota</taxon>
        <taxon>Cytophagia</taxon>
        <taxon>Cytophagales</taxon>
        <taxon>Cytophagaceae</taxon>
        <taxon>Spirosoma</taxon>
    </lineage>
</organism>
<dbReference type="GO" id="GO:0016491">
    <property type="term" value="F:oxidoreductase activity"/>
    <property type="evidence" value="ECO:0007669"/>
    <property type="project" value="InterPro"/>
</dbReference>